<proteinExistence type="predicted"/>
<dbReference type="Proteomes" id="UP001595840">
    <property type="component" value="Unassembled WGS sequence"/>
</dbReference>
<dbReference type="EC" id="1.14.19.-" evidence="1"/>
<dbReference type="InterPro" id="IPR033856">
    <property type="entry name" value="Trp_halogen"/>
</dbReference>
<dbReference type="Pfam" id="PF04820">
    <property type="entry name" value="Trp_halogenase"/>
    <property type="match status" value="1"/>
</dbReference>
<evidence type="ECO:0000313" key="1">
    <source>
        <dbReference type="EMBL" id="MFC4362457.1"/>
    </source>
</evidence>
<dbReference type="InterPro" id="IPR006905">
    <property type="entry name" value="Flavin_halogenase"/>
</dbReference>
<reference evidence="2" key="1">
    <citation type="journal article" date="2019" name="Int. J. Syst. Evol. Microbiol.">
        <title>The Global Catalogue of Microorganisms (GCM) 10K type strain sequencing project: providing services to taxonomists for standard genome sequencing and annotation.</title>
        <authorList>
            <consortium name="The Broad Institute Genomics Platform"/>
            <consortium name="The Broad Institute Genome Sequencing Center for Infectious Disease"/>
            <person name="Wu L."/>
            <person name="Ma J."/>
        </authorList>
    </citation>
    <scope>NUCLEOTIDE SEQUENCE [LARGE SCALE GENOMIC DNA]</scope>
    <source>
        <strain evidence="2">CECT 8570</strain>
    </source>
</reference>
<dbReference type="PANTHER" id="PTHR43747">
    <property type="entry name" value="FAD-BINDING PROTEIN"/>
    <property type="match status" value="1"/>
</dbReference>
<dbReference type="EMBL" id="JBHSCX010000006">
    <property type="protein sequence ID" value="MFC4362457.1"/>
    <property type="molecule type" value="Genomic_DNA"/>
</dbReference>
<dbReference type="SUPFAM" id="SSF51905">
    <property type="entry name" value="FAD/NAD(P)-binding domain"/>
    <property type="match status" value="1"/>
</dbReference>
<dbReference type="PANTHER" id="PTHR43747:SF4">
    <property type="entry name" value="FLAVIN-DEPENDENT TRYPTOPHAN HALOGENASE"/>
    <property type="match status" value="1"/>
</dbReference>
<dbReference type="GO" id="GO:0016491">
    <property type="term" value="F:oxidoreductase activity"/>
    <property type="evidence" value="ECO:0007669"/>
    <property type="project" value="UniProtKB-KW"/>
</dbReference>
<accession>A0ABV8V6L9</accession>
<gene>
    <name evidence="1" type="ORF">ACFOX3_09090</name>
</gene>
<protein>
    <submittedName>
        <fullName evidence="1">Tryptophan halogenase family protein</fullName>
        <ecNumber evidence="1">1.14.19.-</ecNumber>
    </submittedName>
</protein>
<sequence length="499" mass="56695">MNKPIKKIVVLGGGTAGWMSAALIKKTLGNAVHVELVESEQIGAVGVGEATIPPIQLVNSVLGINEAEFLRDTKATIKLAIKFEGWKDQDSSYFHTFGAPGKSLAFCHFHHFWIRAKKLGLKTHLWEYDLNYLCAKEGKFAQIKSAEPLFEIPYAYHFDASLYALFLRKKSETMGVIRTEGKVVDAQLNVETGYVEQLQLENGKCVQGDFFIDCSGFKALLIQEKLSSGFDDWTHLLPCDRAFAVPSERCEKTLPYTRSIAHSSGWQWRIPLQHRNGNGLVYSSSYLDDDKARELLLSRLDSKPLDEPRLIKFTTGRRRKQWSRNVLAVGLSSGFLEPLESTSIHLIQSAIVRFIKTFPHAGVSQTAIKEYNRQSEVEYLQVRDFIVLHYYQNRRTDSSFWRDMRNLDIPDSLRHKMELFKNTGALFREQNDLFAESSWLQVMLGQGITPKDHHPIANQPSDEALFEMLENIRKIKSTPIAELPSHDDFLSNYCGATSD</sequence>
<organism evidence="1 2">
    <name type="scientific">Simiduia curdlanivorans</name>
    <dbReference type="NCBI Taxonomy" id="1492769"/>
    <lineage>
        <taxon>Bacteria</taxon>
        <taxon>Pseudomonadati</taxon>
        <taxon>Pseudomonadota</taxon>
        <taxon>Gammaproteobacteria</taxon>
        <taxon>Cellvibrionales</taxon>
        <taxon>Cellvibrionaceae</taxon>
        <taxon>Simiduia</taxon>
    </lineage>
</organism>
<evidence type="ECO:0000313" key="2">
    <source>
        <dbReference type="Proteomes" id="UP001595840"/>
    </source>
</evidence>
<comment type="caution">
    <text evidence="1">The sequence shown here is derived from an EMBL/GenBank/DDBJ whole genome shotgun (WGS) entry which is preliminary data.</text>
</comment>
<keyword evidence="1" id="KW-0560">Oxidoreductase</keyword>
<dbReference type="InterPro" id="IPR036188">
    <property type="entry name" value="FAD/NAD-bd_sf"/>
</dbReference>
<dbReference type="RefSeq" id="WP_290260502.1">
    <property type="nucleotide sequence ID" value="NZ_JAUFQG010000004.1"/>
</dbReference>
<dbReference type="Gene3D" id="3.50.50.60">
    <property type="entry name" value="FAD/NAD(P)-binding domain"/>
    <property type="match status" value="1"/>
</dbReference>
<dbReference type="PIRSF" id="PIRSF011396">
    <property type="entry name" value="Trp_halogenase"/>
    <property type="match status" value="1"/>
</dbReference>
<keyword evidence="2" id="KW-1185">Reference proteome</keyword>
<name>A0ABV8V6L9_9GAMM</name>
<dbReference type="InterPro" id="IPR050816">
    <property type="entry name" value="Flavin-dep_Halogenase_NPB"/>
</dbReference>